<evidence type="ECO:0000256" key="3">
    <source>
        <dbReference type="ARBA" id="ARBA00022448"/>
    </source>
</evidence>
<feature type="chain" id="PRO_5046991799" evidence="5">
    <location>
        <begin position="32"/>
        <end position="550"/>
    </location>
</feature>
<dbReference type="RefSeq" id="WP_305762154.1">
    <property type="nucleotide sequence ID" value="NZ_JAOTJD010000007.1"/>
</dbReference>
<evidence type="ECO:0000256" key="1">
    <source>
        <dbReference type="ARBA" id="ARBA00004418"/>
    </source>
</evidence>
<organism evidence="7 8">
    <name type="scientific">Phenylobacterium ferrooxidans</name>
    <dbReference type="NCBI Taxonomy" id="2982689"/>
    <lineage>
        <taxon>Bacteria</taxon>
        <taxon>Pseudomonadati</taxon>
        <taxon>Pseudomonadota</taxon>
        <taxon>Alphaproteobacteria</taxon>
        <taxon>Caulobacterales</taxon>
        <taxon>Caulobacteraceae</taxon>
        <taxon>Phenylobacterium</taxon>
    </lineage>
</organism>
<accession>A0ABW6CNX6</accession>
<dbReference type="PIRSF" id="PIRSF002741">
    <property type="entry name" value="MppA"/>
    <property type="match status" value="1"/>
</dbReference>
<keyword evidence="3" id="KW-0813">Transport</keyword>
<dbReference type="PANTHER" id="PTHR30290">
    <property type="entry name" value="PERIPLASMIC BINDING COMPONENT OF ABC TRANSPORTER"/>
    <property type="match status" value="1"/>
</dbReference>
<dbReference type="InterPro" id="IPR030678">
    <property type="entry name" value="Peptide/Ni-bd"/>
</dbReference>
<dbReference type="Gene3D" id="3.90.76.10">
    <property type="entry name" value="Dipeptide-binding Protein, Domain 1"/>
    <property type="match status" value="1"/>
</dbReference>
<feature type="signal peptide" evidence="5">
    <location>
        <begin position="1"/>
        <end position="31"/>
    </location>
</feature>
<keyword evidence="8" id="KW-1185">Reference proteome</keyword>
<comment type="subcellular location">
    <subcellularLocation>
        <location evidence="1">Periplasm</location>
    </subcellularLocation>
</comment>
<name>A0ABW6CNX6_9CAUL</name>
<feature type="domain" description="Solute-binding protein family 5" evidence="6">
    <location>
        <begin position="91"/>
        <end position="468"/>
    </location>
</feature>
<evidence type="ECO:0000256" key="5">
    <source>
        <dbReference type="SAM" id="SignalP"/>
    </source>
</evidence>
<dbReference type="Gene3D" id="3.40.190.10">
    <property type="entry name" value="Periplasmic binding protein-like II"/>
    <property type="match status" value="1"/>
</dbReference>
<sequence length="550" mass="60995">MISISRIDKALRSRGKPMMLALAAFSLLATAGCSQKVSRPACPAGKICLQVGNGSEPASLDPHKSTGTWEDRIISDLIVGLTTSDIDGKSIPGMAERWTSSPDGKTWTFYLRDAVWSDGAPVTADDFVFSLRRILDPKTAAEYASLIYFIKNAQPVNEGKLPGAELGARAISPKVLEITLEHPAPYITEVAKHQTMLPVPKHVVEKWGDAWSQPGHYVSNGPYMLKSWTLGDHVGVVKNPRFYDAANVCIDQINYYPTNDAIGAERRVLRGELDMNADIQSNRIAFLRERMPEYVHTNTYLGVAYLAFNASVPAFKDKRVRLALDMAIDREFITGKLLRGGQTPAYTFVPPGVANYTPAAPPVWSTWSLEKRQAEARRLLAEAGYGPKNPLKIEIKHRNSPDPMLFMPAVQADWKAVGVDTALMQNETQIAYAAYRSRDFQVADAAWIADYNDAMSFLYLQQSSTGSQNYGDYKNPVFDALLAKADNEPDVNLRAGYLAQAEQIMLDDATVAPVFFYVNKNLVSPKITGWKDNLVDHHRSRWLCMPRTTG</sequence>
<evidence type="ECO:0000259" key="6">
    <source>
        <dbReference type="Pfam" id="PF00496"/>
    </source>
</evidence>
<gene>
    <name evidence="7" type="ORF">OCL97_05620</name>
</gene>
<dbReference type="EMBL" id="JAOTJD010000007">
    <property type="protein sequence ID" value="MFD3263446.1"/>
    <property type="molecule type" value="Genomic_DNA"/>
</dbReference>
<dbReference type="InterPro" id="IPR039424">
    <property type="entry name" value="SBP_5"/>
</dbReference>
<reference evidence="7 8" key="1">
    <citation type="submission" date="2022-09" db="EMBL/GenBank/DDBJ databases">
        <title>New species of Phenylobacterium.</title>
        <authorList>
            <person name="Mieszkin S."/>
        </authorList>
    </citation>
    <scope>NUCLEOTIDE SEQUENCE [LARGE SCALE GENOMIC DNA]</scope>
    <source>
        <strain evidence="7 8">HK31-G</strain>
    </source>
</reference>
<keyword evidence="4 5" id="KW-0732">Signal</keyword>
<dbReference type="Gene3D" id="3.10.105.10">
    <property type="entry name" value="Dipeptide-binding Protein, Domain 3"/>
    <property type="match status" value="1"/>
</dbReference>
<comment type="similarity">
    <text evidence="2">Belongs to the bacterial solute-binding protein 5 family.</text>
</comment>
<comment type="caution">
    <text evidence="7">The sequence shown here is derived from an EMBL/GenBank/DDBJ whole genome shotgun (WGS) entry which is preliminary data.</text>
</comment>
<proteinExistence type="inferred from homology"/>
<dbReference type="SUPFAM" id="SSF53850">
    <property type="entry name" value="Periplasmic binding protein-like II"/>
    <property type="match status" value="1"/>
</dbReference>
<dbReference type="Proteomes" id="UP001598130">
    <property type="component" value="Unassembled WGS sequence"/>
</dbReference>
<dbReference type="Pfam" id="PF00496">
    <property type="entry name" value="SBP_bac_5"/>
    <property type="match status" value="1"/>
</dbReference>
<evidence type="ECO:0000256" key="4">
    <source>
        <dbReference type="ARBA" id="ARBA00022729"/>
    </source>
</evidence>
<evidence type="ECO:0000256" key="2">
    <source>
        <dbReference type="ARBA" id="ARBA00005695"/>
    </source>
</evidence>
<dbReference type="PANTHER" id="PTHR30290:SF10">
    <property type="entry name" value="PERIPLASMIC OLIGOPEPTIDE-BINDING PROTEIN-RELATED"/>
    <property type="match status" value="1"/>
</dbReference>
<evidence type="ECO:0000313" key="8">
    <source>
        <dbReference type="Proteomes" id="UP001598130"/>
    </source>
</evidence>
<dbReference type="CDD" id="cd08504">
    <property type="entry name" value="PBP2_OppA"/>
    <property type="match status" value="1"/>
</dbReference>
<dbReference type="InterPro" id="IPR000914">
    <property type="entry name" value="SBP_5_dom"/>
</dbReference>
<dbReference type="PROSITE" id="PS51257">
    <property type="entry name" value="PROKAR_LIPOPROTEIN"/>
    <property type="match status" value="1"/>
</dbReference>
<protein>
    <submittedName>
        <fullName evidence="7">Peptide ABC transporter substrate-binding protein</fullName>
    </submittedName>
</protein>
<evidence type="ECO:0000313" key="7">
    <source>
        <dbReference type="EMBL" id="MFD3263446.1"/>
    </source>
</evidence>